<evidence type="ECO:0000313" key="5">
    <source>
        <dbReference type="Proteomes" id="UP001612915"/>
    </source>
</evidence>
<dbReference type="InterPro" id="IPR018649">
    <property type="entry name" value="SHOCT"/>
</dbReference>
<name>A0ABW8AP39_9ACTN</name>
<keyword evidence="2" id="KW-1133">Transmembrane helix</keyword>
<keyword evidence="5" id="KW-1185">Reference proteome</keyword>
<gene>
    <name evidence="4" type="ORF">ACIB24_09965</name>
</gene>
<dbReference type="EMBL" id="JBITLV010000003">
    <property type="protein sequence ID" value="MFI7587387.1"/>
    <property type="molecule type" value="Genomic_DNA"/>
</dbReference>
<proteinExistence type="predicted"/>
<feature type="transmembrane region" description="Helical" evidence="2">
    <location>
        <begin position="20"/>
        <end position="37"/>
    </location>
</feature>
<accession>A0ABW8AP39</accession>
<dbReference type="Pfam" id="PF09851">
    <property type="entry name" value="SHOCT"/>
    <property type="match status" value="1"/>
</dbReference>
<keyword evidence="2" id="KW-0812">Transmembrane</keyword>
<keyword evidence="2" id="KW-0472">Membrane</keyword>
<sequence>MGNMNWWNDMPMHDDGAGIGLWLLLLLVAGAVIWYWLTPHPGRAPGRAPGRDAEQVLRDRFARGEIDAEEYRSRLRTLRDGTAPQDDPGQVRGHP</sequence>
<reference evidence="4 5" key="1">
    <citation type="submission" date="2024-10" db="EMBL/GenBank/DDBJ databases">
        <title>The Natural Products Discovery Center: Release of the First 8490 Sequenced Strains for Exploring Actinobacteria Biosynthetic Diversity.</title>
        <authorList>
            <person name="Kalkreuter E."/>
            <person name="Kautsar S.A."/>
            <person name="Yang D."/>
            <person name="Bader C.D."/>
            <person name="Teijaro C.N."/>
            <person name="Fluegel L."/>
            <person name="Davis C.M."/>
            <person name="Simpson J.R."/>
            <person name="Lauterbach L."/>
            <person name="Steele A.D."/>
            <person name="Gui C."/>
            <person name="Meng S."/>
            <person name="Li G."/>
            <person name="Viehrig K."/>
            <person name="Ye F."/>
            <person name="Su P."/>
            <person name="Kiefer A.F."/>
            <person name="Nichols A."/>
            <person name="Cepeda A.J."/>
            <person name="Yan W."/>
            <person name="Fan B."/>
            <person name="Jiang Y."/>
            <person name="Adhikari A."/>
            <person name="Zheng C.-J."/>
            <person name="Schuster L."/>
            <person name="Cowan T.M."/>
            <person name="Smanski M.J."/>
            <person name="Chevrette M.G."/>
            <person name="De Carvalho L.P.S."/>
            <person name="Shen B."/>
        </authorList>
    </citation>
    <scope>NUCLEOTIDE SEQUENCE [LARGE SCALE GENOMIC DNA]</scope>
    <source>
        <strain evidence="4 5">NPDC049639</strain>
    </source>
</reference>
<evidence type="ECO:0000256" key="2">
    <source>
        <dbReference type="SAM" id="Phobius"/>
    </source>
</evidence>
<feature type="region of interest" description="Disordered" evidence="1">
    <location>
        <begin position="74"/>
        <end position="95"/>
    </location>
</feature>
<organism evidence="4 5">
    <name type="scientific">Spongisporangium articulatum</name>
    <dbReference type="NCBI Taxonomy" id="3362603"/>
    <lineage>
        <taxon>Bacteria</taxon>
        <taxon>Bacillati</taxon>
        <taxon>Actinomycetota</taxon>
        <taxon>Actinomycetes</taxon>
        <taxon>Kineosporiales</taxon>
        <taxon>Kineosporiaceae</taxon>
        <taxon>Spongisporangium</taxon>
    </lineage>
</organism>
<dbReference type="Proteomes" id="UP001612915">
    <property type="component" value="Unassembled WGS sequence"/>
</dbReference>
<protein>
    <submittedName>
        <fullName evidence="4">SHOCT domain-containing protein</fullName>
    </submittedName>
</protein>
<comment type="caution">
    <text evidence="4">The sequence shown here is derived from an EMBL/GenBank/DDBJ whole genome shotgun (WGS) entry which is preliminary data.</text>
</comment>
<evidence type="ECO:0000259" key="3">
    <source>
        <dbReference type="Pfam" id="PF09851"/>
    </source>
</evidence>
<evidence type="ECO:0000256" key="1">
    <source>
        <dbReference type="SAM" id="MobiDB-lite"/>
    </source>
</evidence>
<evidence type="ECO:0000313" key="4">
    <source>
        <dbReference type="EMBL" id="MFI7587387.1"/>
    </source>
</evidence>
<feature type="domain" description="SHOCT" evidence="3">
    <location>
        <begin position="52"/>
        <end position="78"/>
    </location>
</feature>
<dbReference type="RefSeq" id="WP_398278983.1">
    <property type="nucleotide sequence ID" value="NZ_JBITLV010000003.1"/>
</dbReference>